<dbReference type="Pfam" id="PF00801">
    <property type="entry name" value="PKD"/>
    <property type="match status" value="1"/>
</dbReference>
<feature type="domain" description="PKD/Chitinase" evidence="3">
    <location>
        <begin position="340"/>
        <end position="435"/>
    </location>
</feature>
<dbReference type="InterPro" id="IPR013783">
    <property type="entry name" value="Ig-like_fold"/>
</dbReference>
<dbReference type="InterPro" id="IPR035986">
    <property type="entry name" value="PKD_dom_sf"/>
</dbReference>
<dbReference type="CDD" id="cd00146">
    <property type="entry name" value="PKD"/>
    <property type="match status" value="1"/>
</dbReference>
<feature type="region of interest" description="Disordered" evidence="1">
    <location>
        <begin position="26"/>
        <end position="46"/>
    </location>
</feature>
<feature type="region of interest" description="Disordered" evidence="1">
    <location>
        <begin position="448"/>
        <end position="471"/>
    </location>
</feature>
<dbReference type="InterPro" id="IPR029865">
    <property type="entry name" value="KIAA0319-like"/>
</dbReference>
<organism evidence="4 5">
    <name type="scientific">Alloalcanivorax profundimaris</name>
    <dbReference type="NCBI Taxonomy" id="2735259"/>
    <lineage>
        <taxon>Bacteria</taxon>
        <taxon>Pseudomonadati</taxon>
        <taxon>Pseudomonadota</taxon>
        <taxon>Gammaproteobacteria</taxon>
        <taxon>Oceanospirillales</taxon>
        <taxon>Alcanivoracaceae</taxon>
        <taxon>Alloalcanivorax</taxon>
    </lineage>
</organism>
<protein>
    <submittedName>
        <fullName evidence="4">PKD domain-containing protein</fullName>
    </submittedName>
</protein>
<accession>A0ABS0APN2</accession>
<evidence type="ECO:0000256" key="2">
    <source>
        <dbReference type="SAM" id="SignalP"/>
    </source>
</evidence>
<dbReference type="Gene3D" id="2.60.40.10">
    <property type="entry name" value="Immunoglobulins"/>
    <property type="match status" value="6"/>
</dbReference>
<dbReference type="Proteomes" id="UP000662703">
    <property type="component" value="Unassembled WGS sequence"/>
</dbReference>
<feature type="domain" description="PKD/Chitinase" evidence="3">
    <location>
        <begin position="232"/>
        <end position="325"/>
    </location>
</feature>
<dbReference type="SMART" id="SM00089">
    <property type="entry name" value="PKD"/>
    <property type="match status" value="4"/>
</dbReference>
<reference evidence="4 5" key="1">
    <citation type="submission" date="2012-09" db="EMBL/GenBank/DDBJ databases">
        <title>Genome Sequence of alkane-degrading Bacterium Alcanivorax sp. 521-1.</title>
        <authorList>
            <person name="Lai Q."/>
            <person name="Shao Z."/>
        </authorList>
    </citation>
    <scope>NUCLEOTIDE SEQUENCE [LARGE SCALE GENOMIC DNA]</scope>
    <source>
        <strain evidence="4 5">521-1</strain>
    </source>
</reference>
<sequence>MALLIRPISLFCLLLVLAACGGGGGGGGGGDAVDRPQARASADTTEVNAAEGTVHLDGGESTSPNGDITTWQWRFLSRPDGSEATLDGADTAQASFTPDLPGTYVIQLVVNDGTADSGDGSSSRVTVTALNPNPLAVVPNEINWILGTVQLDGSRSLPPDGGDAGQLVYDWTLTQKPDGSAAELDDGSQIYPRFTADEVGVYQARLVVRYGDKVSQPDTVNINIVEANAIPVARIDAPSDVTRGDTVTLDGSGSEDADGDSLQYRWRFIQNRPRGSSAELSSTDGAETTFVADSAYGTGRYNVELCVFDGTSRNCTDTRIEAAPAPGGANTAPVAEINPGNGDTFEAERGAEVTVSSGAYDVDGDALTHEWEFTDYPSGFDPESANGLEPSSYCSATYCPATFTPTVDGDYTVQLTVSDGQASDTTTETFTARLGANREPSARAAIAGGTPTTLVGNPVTLDGEDSSDPDDNRLSYQWTIIQRPDDSQAQLQRPNTALPTLTPDRAGAYVVSLVVTDEHGATSNYVPGNSLYEVTVLAKTENNAPITRIYKATAGIADYENRANPGPQHPHYDAAQPFVITNQWLEGDRNEFRADRFKLEADSTDPDGDTLSHLWTLVSAPAGNRMQVNGASGMDGVFGDNACVEAWTPVSEETWQAFRERIEAYTEWPCSKPALSPTEPGVYVFEYQVYDGSEFAGPFTATVHAVERANYPTLLMEVPSKNLAAEPSSVDVQTFFPLTIGNGFVISHVYPWKGPEIEVQRFRLTAFGGDYTLMNVETGSENMNYSSLFLDTATGETVGNGYLIAEGETVELVYKVEITGETPPSSVSEAIQMLQRMRSADIRGSFSVQERPGWTVTIEGS</sequence>
<dbReference type="PROSITE" id="PS51257">
    <property type="entry name" value="PROKAR_LIPOPROTEIN"/>
    <property type="match status" value="1"/>
</dbReference>
<dbReference type="PANTHER" id="PTHR46182:SF2">
    <property type="entry name" value="FI19480P1"/>
    <property type="match status" value="1"/>
</dbReference>
<feature type="signal peptide" evidence="2">
    <location>
        <begin position="1"/>
        <end position="18"/>
    </location>
</feature>
<dbReference type="RefSeq" id="WP_194864072.1">
    <property type="nucleotide sequence ID" value="NZ_ARXX01000005.1"/>
</dbReference>
<feature type="domain" description="PKD/Chitinase" evidence="3">
    <location>
        <begin position="37"/>
        <end position="128"/>
    </location>
</feature>
<gene>
    <name evidence="4" type="ORF">Y5W_00504</name>
</gene>
<comment type="caution">
    <text evidence="4">The sequence shown here is derived from an EMBL/GenBank/DDBJ whole genome shotgun (WGS) entry which is preliminary data.</text>
</comment>
<dbReference type="SUPFAM" id="SSF49299">
    <property type="entry name" value="PKD domain"/>
    <property type="match status" value="3"/>
</dbReference>
<dbReference type="Pfam" id="PF22352">
    <property type="entry name" value="K319L-like_PKD"/>
    <property type="match status" value="2"/>
</dbReference>
<evidence type="ECO:0000313" key="5">
    <source>
        <dbReference type="Proteomes" id="UP000662703"/>
    </source>
</evidence>
<name>A0ABS0APN2_9GAMM</name>
<feature type="domain" description="PKD/Chitinase" evidence="3">
    <location>
        <begin position="444"/>
        <end position="528"/>
    </location>
</feature>
<keyword evidence="5" id="KW-1185">Reference proteome</keyword>
<dbReference type="InterPro" id="IPR022409">
    <property type="entry name" value="PKD/Chitinase_dom"/>
</dbReference>
<dbReference type="InterPro" id="IPR000601">
    <property type="entry name" value="PKD_dom"/>
</dbReference>
<keyword evidence="2" id="KW-0732">Signal</keyword>
<dbReference type="Pfam" id="PF18911">
    <property type="entry name" value="PKD_4"/>
    <property type="match status" value="1"/>
</dbReference>
<feature type="chain" id="PRO_5045322173" evidence="2">
    <location>
        <begin position="19"/>
        <end position="861"/>
    </location>
</feature>
<proteinExistence type="predicted"/>
<dbReference type="PANTHER" id="PTHR46182">
    <property type="entry name" value="FI19480P1"/>
    <property type="match status" value="1"/>
</dbReference>
<evidence type="ECO:0000313" key="4">
    <source>
        <dbReference type="EMBL" id="MBF5055210.1"/>
    </source>
</evidence>
<evidence type="ECO:0000259" key="3">
    <source>
        <dbReference type="SMART" id="SM00089"/>
    </source>
</evidence>
<evidence type="ECO:0000256" key="1">
    <source>
        <dbReference type="SAM" id="MobiDB-lite"/>
    </source>
</evidence>
<dbReference type="EMBL" id="ARXX01000005">
    <property type="protein sequence ID" value="MBF5055210.1"/>
    <property type="molecule type" value="Genomic_DNA"/>
</dbReference>